<dbReference type="GO" id="GO:0008418">
    <property type="term" value="F:protein-N-terminal asparagine amidohydrolase activity"/>
    <property type="evidence" value="ECO:0007669"/>
    <property type="project" value="InterPro"/>
</dbReference>
<dbReference type="PANTHER" id="PTHR11750:SF26">
    <property type="entry name" value="PROTEIN N-TERMINAL AMIDASE"/>
    <property type="match status" value="1"/>
</dbReference>
<organism evidence="2 3">
    <name type="scientific">Wickerhamiella sorbophila</name>
    <dbReference type="NCBI Taxonomy" id="45607"/>
    <lineage>
        <taxon>Eukaryota</taxon>
        <taxon>Fungi</taxon>
        <taxon>Dikarya</taxon>
        <taxon>Ascomycota</taxon>
        <taxon>Saccharomycotina</taxon>
        <taxon>Dipodascomycetes</taxon>
        <taxon>Dipodascales</taxon>
        <taxon>Trichomonascaceae</taxon>
        <taxon>Wickerhamiella</taxon>
    </lineage>
</organism>
<dbReference type="STRING" id="45607.A0A2T0FIB5"/>
<dbReference type="SUPFAM" id="SSF56317">
    <property type="entry name" value="Carbon-nitrogen hydrolase"/>
    <property type="match status" value="1"/>
</dbReference>
<dbReference type="GeneID" id="36516112"/>
<dbReference type="Pfam" id="PF00795">
    <property type="entry name" value="CN_hydrolase"/>
    <property type="match status" value="1"/>
</dbReference>
<evidence type="ECO:0000259" key="1">
    <source>
        <dbReference type="PROSITE" id="PS50263"/>
    </source>
</evidence>
<proteinExistence type="predicted"/>
<dbReference type="RefSeq" id="XP_024664689.1">
    <property type="nucleotide sequence ID" value="XM_024808921.1"/>
</dbReference>
<dbReference type="OrthoDB" id="201515at2759"/>
<gene>
    <name evidence="2" type="ORF">B9G98_02364</name>
</gene>
<protein>
    <submittedName>
        <fullName evidence="2">Protein N-terminal amidase</fullName>
    </submittedName>
</protein>
<dbReference type="EMBL" id="NDIQ01000021">
    <property type="protein sequence ID" value="PRT54744.1"/>
    <property type="molecule type" value="Genomic_DNA"/>
</dbReference>
<feature type="domain" description="CN hydrolase" evidence="1">
    <location>
        <begin position="3"/>
        <end position="255"/>
    </location>
</feature>
<dbReference type="InterPro" id="IPR039703">
    <property type="entry name" value="Nta1"/>
</dbReference>
<name>A0A2T0FIB5_9ASCO</name>
<dbReference type="PROSITE" id="PS50263">
    <property type="entry name" value="CN_HYDROLASE"/>
    <property type="match status" value="1"/>
</dbReference>
<dbReference type="GO" id="GO:0030163">
    <property type="term" value="P:protein catabolic process"/>
    <property type="evidence" value="ECO:0007669"/>
    <property type="project" value="TreeGrafter"/>
</dbReference>
<dbReference type="InterPro" id="IPR003010">
    <property type="entry name" value="C-N_Hydrolase"/>
</dbReference>
<keyword evidence="3" id="KW-1185">Reference proteome</keyword>
<comment type="caution">
    <text evidence="2">The sequence shown here is derived from an EMBL/GenBank/DDBJ whole genome shotgun (WGS) entry which is preliminary data.</text>
</comment>
<dbReference type="Gene3D" id="3.60.110.10">
    <property type="entry name" value="Carbon-nitrogen hydrolase"/>
    <property type="match status" value="1"/>
</dbReference>
<dbReference type="PANTHER" id="PTHR11750">
    <property type="entry name" value="PROTEIN N-TERMINAL AMIDASE"/>
    <property type="match status" value="1"/>
</dbReference>
<dbReference type="InterPro" id="IPR036526">
    <property type="entry name" value="C-N_Hydrolase_sf"/>
</dbReference>
<evidence type="ECO:0000313" key="3">
    <source>
        <dbReference type="Proteomes" id="UP000238350"/>
    </source>
</evidence>
<sequence length="255" mass="27768">MKLTLAAVQMGSKLGKVAGNMAVAESLLQKITQRPAVAVLPELALTGYAFESPKAIAPYLESRNGPSTQWACEMAKNYDINICIGYPETTSTGTIYNAASLCSSKGNVLMNYRKTHLYETDRQWGCCPSPEGFIAGGPWPDFPIKTQIGICMDLNPHEFTAPWDAYEFARSIASNKSQLVLVPTAWLAGDYKSDELDHDLVDYWRARIPLDVPIVIANRTGNDGSTVYGGSSTILYSDNSYSVAGEGVVEHTVEI</sequence>
<evidence type="ECO:0000313" key="2">
    <source>
        <dbReference type="EMBL" id="PRT54744.1"/>
    </source>
</evidence>
<dbReference type="GO" id="GO:0070773">
    <property type="term" value="F:protein-N-terminal glutamine amidohydrolase activity"/>
    <property type="evidence" value="ECO:0007669"/>
    <property type="project" value="InterPro"/>
</dbReference>
<dbReference type="AlphaFoldDB" id="A0A2T0FIB5"/>
<dbReference type="Proteomes" id="UP000238350">
    <property type="component" value="Unassembled WGS sequence"/>
</dbReference>
<reference evidence="2 3" key="1">
    <citation type="submission" date="2017-04" db="EMBL/GenBank/DDBJ databases">
        <title>Genome sequencing of [Candida] sorbophila.</title>
        <authorList>
            <person name="Ahn J.O."/>
        </authorList>
    </citation>
    <scope>NUCLEOTIDE SEQUENCE [LARGE SCALE GENOMIC DNA]</scope>
    <source>
        <strain evidence="2 3">DS02</strain>
    </source>
</reference>
<accession>A0A2T0FIB5</accession>